<dbReference type="RefSeq" id="WP_182842380.1">
    <property type="nucleotide sequence ID" value="NZ_JACJIA010000002.1"/>
</dbReference>
<evidence type="ECO:0000313" key="2">
    <source>
        <dbReference type="Proteomes" id="UP000572680"/>
    </source>
</evidence>
<sequence length="888" mass="96770">MVRVTAGWALFGKRPGSSDDYGVLNCSREPFRAAEFEAILRRYALGTPPVHREGEDALPWVAVSWVGKAPNRYLGMSIQRWSDHRDGAGRPIAFTTYICVPYREVERAPVSYEAMYRALRAFDPPMDGPGEMATLDLDGYSADDLAGAVDRHDRERVARTAAMLLVGNVDVLHAGESSVLERLRFLDAVAALLPYGYRADFSAATWATGRAPNIRLAFTRRPREGSRQMPWRGPVEPGPLPAVAGEYTEQVSEIWRRYHDLPKLLGYLASKSVPREFRDPSHAVVDLADLDRPLRLLAVAERGGTPGADAARELLSGPRLAEIPADRHGTLVERLLRGGDPGDLDLADEYWERVPATDRERVRRTLAAAARDLLWTAGGPDPRVSRYVAFARRDGMRDAFLADLLRRHSNPARDNAAARAHAAELLRDAVDPRDGSLARSPLVAAVGGFGGLAAALLAAEAAAPERLDAWLHWFGVAGLLPDVVPLFRNLLDQREPDRAAVRGLVRSRPVWAAALLRAAGRLGRLDLALPGVLDWLGERSGGRGREDSDAAVVSALLTLETSQVAGCGAADALLLALEGGPRFFAAARGGDWAEYARGLAWAWQWPLPPATRRTQIRGLERVLLPRPWSGDTTRADEIINLVRALVAHSADADWSPVARVLDRDPMLEGRPAFHDLKALLGQATPAYAAAPREERWPFGGESPSVPQPVREPEAVVPPPAYAVVDGATDDVADAVADAVADDVVDQVLDYFLAEFQAVGIAAVLAKVGASQWQMHGTQAASFVRRARRRLAESHGEDYAESQAVRLVEHILKGDLGSHLVPEFRGALAEEVSRETAFQMRLLGAAVRGSEEPQGRSRGRLEESRAQLDQILKQGRGSLLPWRRSAGEA</sequence>
<organism evidence="1 2">
    <name type="scientific">Actinomadura namibiensis</name>
    <dbReference type="NCBI Taxonomy" id="182080"/>
    <lineage>
        <taxon>Bacteria</taxon>
        <taxon>Bacillati</taxon>
        <taxon>Actinomycetota</taxon>
        <taxon>Actinomycetes</taxon>
        <taxon>Streptosporangiales</taxon>
        <taxon>Thermomonosporaceae</taxon>
        <taxon>Actinomadura</taxon>
    </lineage>
</organism>
<reference evidence="1 2" key="1">
    <citation type="submission" date="2020-08" db="EMBL/GenBank/DDBJ databases">
        <title>Genomic Encyclopedia of Type Strains, Phase IV (KMG-IV): sequencing the most valuable type-strain genomes for metagenomic binning, comparative biology and taxonomic classification.</title>
        <authorList>
            <person name="Goeker M."/>
        </authorList>
    </citation>
    <scope>NUCLEOTIDE SEQUENCE [LARGE SCALE GENOMIC DNA]</scope>
    <source>
        <strain evidence="1 2">DSM 44197</strain>
    </source>
</reference>
<dbReference type="EMBL" id="JACJIA010000002">
    <property type="protein sequence ID" value="MBA8949877.1"/>
    <property type="molecule type" value="Genomic_DNA"/>
</dbReference>
<proteinExistence type="predicted"/>
<keyword evidence="2" id="KW-1185">Reference proteome</keyword>
<gene>
    <name evidence="1" type="ORF">HNR61_001490</name>
</gene>
<evidence type="ECO:0000313" key="1">
    <source>
        <dbReference type="EMBL" id="MBA8949877.1"/>
    </source>
</evidence>
<dbReference type="AlphaFoldDB" id="A0A7W3LKR6"/>
<name>A0A7W3LKR6_ACTNM</name>
<comment type="caution">
    <text evidence="1">The sequence shown here is derived from an EMBL/GenBank/DDBJ whole genome shotgun (WGS) entry which is preliminary data.</text>
</comment>
<dbReference type="Proteomes" id="UP000572680">
    <property type="component" value="Unassembled WGS sequence"/>
</dbReference>
<accession>A0A7W3LKR6</accession>
<protein>
    <submittedName>
        <fullName evidence="1">Uncharacterized protein</fullName>
    </submittedName>
</protein>